<comment type="similarity">
    <text evidence="4">Belongs to the metallo-dependent hydrolases superfamily. MTA/SAH deaminase family.</text>
</comment>
<dbReference type="KEGG" id="stim:H1B31_09240"/>
<name>A0A7G7VIT9_9FIRM</name>
<comment type="catalytic activity">
    <reaction evidence="4">
        <text>S-methyl-5'-thioadenosine + H2O + H(+) = S-methyl-5'-thioinosine + NH4(+)</text>
        <dbReference type="Rhea" id="RHEA:25025"/>
        <dbReference type="ChEBI" id="CHEBI:15377"/>
        <dbReference type="ChEBI" id="CHEBI:15378"/>
        <dbReference type="ChEBI" id="CHEBI:17509"/>
        <dbReference type="ChEBI" id="CHEBI:28938"/>
        <dbReference type="ChEBI" id="CHEBI:48595"/>
        <dbReference type="EC" id="3.5.4.31"/>
    </reaction>
</comment>
<feature type="binding site" evidence="4">
    <location>
        <position position="295"/>
    </location>
    <ligand>
        <name>Zn(2+)</name>
        <dbReference type="ChEBI" id="CHEBI:29105"/>
    </ligand>
</feature>
<protein>
    <recommendedName>
        <fullName evidence="4">5-methylthioadenosine/S-adenosylhomocysteine deaminase</fullName>
        <shortName evidence="4">MTA/SAH deaminase</shortName>
        <ecNumber evidence="4">3.5.4.28</ecNumber>
        <ecNumber evidence="4">3.5.4.31</ecNumber>
    </recommendedName>
</protein>
<organism evidence="6 7">
    <name type="scientific">Selenomonas timonae</name>
    <dbReference type="NCBI Taxonomy" id="2754044"/>
    <lineage>
        <taxon>Bacteria</taxon>
        <taxon>Bacillati</taxon>
        <taxon>Bacillota</taxon>
        <taxon>Negativicutes</taxon>
        <taxon>Selenomonadales</taxon>
        <taxon>Selenomonadaceae</taxon>
        <taxon>Selenomonas</taxon>
    </lineage>
</organism>
<feature type="binding site" evidence="4">
    <location>
        <position position="89"/>
    </location>
    <ligand>
        <name>substrate</name>
    </ligand>
</feature>
<keyword evidence="2 4" id="KW-0378">Hydrolase</keyword>
<dbReference type="InterPro" id="IPR006680">
    <property type="entry name" value="Amidohydro-rel"/>
</dbReference>
<comment type="caution">
    <text evidence="4">Lacks conserved residue(s) required for the propagation of feature annotation.</text>
</comment>
<dbReference type="Proteomes" id="UP000515480">
    <property type="component" value="Chromosome"/>
</dbReference>
<feature type="binding site" evidence="4">
    <location>
        <position position="180"/>
    </location>
    <ligand>
        <name>substrate</name>
    </ligand>
</feature>
<keyword evidence="1 4" id="KW-0479">Metal-binding</keyword>
<dbReference type="GO" id="GO:0050270">
    <property type="term" value="F:S-adenosylhomocysteine deaminase activity"/>
    <property type="evidence" value="ECO:0007669"/>
    <property type="project" value="UniProtKB-UniRule"/>
</dbReference>
<evidence type="ECO:0000256" key="4">
    <source>
        <dbReference type="HAMAP-Rule" id="MF_01281"/>
    </source>
</evidence>
<dbReference type="InterPro" id="IPR011059">
    <property type="entry name" value="Metal-dep_hydrolase_composite"/>
</dbReference>
<feature type="binding site" evidence="4">
    <location>
        <position position="62"/>
    </location>
    <ligand>
        <name>Zn(2+)</name>
        <dbReference type="ChEBI" id="CHEBI:29105"/>
    </ligand>
</feature>
<dbReference type="InterPro" id="IPR050287">
    <property type="entry name" value="MTA/SAH_deaminase"/>
</dbReference>
<dbReference type="SUPFAM" id="SSF51338">
    <property type="entry name" value="Composite domain of metallo-dependent hydrolases"/>
    <property type="match status" value="1"/>
</dbReference>
<dbReference type="PANTHER" id="PTHR43794:SF11">
    <property type="entry name" value="AMIDOHYDROLASE-RELATED DOMAIN-CONTAINING PROTEIN"/>
    <property type="match status" value="1"/>
</dbReference>
<evidence type="ECO:0000256" key="2">
    <source>
        <dbReference type="ARBA" id="ARBA00022801"/>
    </source>
</evidence>
<dbReference type="RefSeq" id="WP_185980101.1">
    <property type="nucleotide sequence ID" value="NZ_CP060204.1"/>
</dbReference>
<dbReference type="GO" id="GO:0090614">
    <property type="term" value="F:5'-methylthioadenosine deaminase activity"/>
    <property type="evidence" value="ECO:0007669"/>
    <property type="project" value="UniProtKB-UniRule"/>
</dbReference>
<dbReference type="Gene3D" id="3.20.20.140">
    <property type="entry name" value="Metal-dependent hydrolases"/>
    <property type="match status" value="1"/>
</dbReference>
<evidence type="ECO:0000256" key="1">
    <source>
        <dbReference type="ARBA" id="ARBA00022723"/>
    </source>
</evidence>
<comment type="function">
    <text evidence="4">Catalyzes the deamination of 5-methylthioadenosine and S-adenosyl-L-homocysteine into 5-methylthioinosine and S-inosyl-L-homocysteine, respectively. Is also able to deaminate adenosine.</text>
</comment>
<reference evidence="6 7" key="1">
    <citation type="submission" date="2020-07" db="EMBL/GenBank/DDBJ databases">
        <title>Complete genome and description of Selenomonas timonensis sp. nov., a new bacterium isolated from a gingivitis subject.</title>
        <authorList>
            <person name="Antezack A."/>
        </authorList>
    </citation>
    <scope>NUCLEOTIDE SEQUENCE [LARGE SCALE GENOMIC DNA]</scope>
    <source>
        <strain evidence="6 7">Marseille-Q3039</strain>
    </source>
</reference>
<dbReference type="InterPro" id="IPR023512">
    <property type="entry name" value="Deaminase_MtaD/DadD"/>
</dbReference>
<dbReference type="EMBL" id="CP060204">
    <property type="protein sequence ID" value="QNH54032.1"/>
    <property type="molecule type" value="Genomic_DNA"/>
</dbReference>
<accession>A0A7G7VIT9</accession>
<comment type="cofactor">
    <cofactor evidence="4">
        <name>Zn(2+)</name>
        <dbReference type="ChEBI" id="CHEBI:29105"/>
    </cofactor>
    <text evidence="4">Binds 1 zinc ion per subunit.</text>
</comment>
<feature type="binding site" evidence="4">
    <location>
        <position position="60"/>
    </location>
    <ligand>
        <name>Zn(2+)</name>
        <dbReference type="ChEBI" id="CHEBI:29105"/>
    </ligand>
</feature>
<evidence type="ECO:0000313" key="6">
    <source>
        <dbReference type="EMBL" id="QNH54032.1"/>
    </source>
</evidence>
<dbReference type="EC" id="3.5.4.31" evidence="4"/>
<feature type="binding site" evidence="4">
    <location>
        <position position="210"/>
    </location>
    <ligand>
        <name>substrate</name>
    </ligand>
</feature>
<dbReference type="GO" id="GO:0046872">
    <property type="term" value="F:metal ion binding"/>
    <property type="evidence" value="ECO:0007669"/>
    <property type="project" value="UniProtKB-KW"/>
</dbReference>
<dbReference type="SUPFAM" id="SSF51556">
    <property type="entry name" value="Metallo-dependent hydrolases"/>
    <property type="match status" value="1"/>
</dbReference>
<dbReference type="EC" id="3.5.4.28" evidence="4"/>
<gene>
    <name evidence="4" type="primary">mtaD</name>
    <name evidence="6" type="ORF">H1B31_09240</name>
</gene>
<comment type="catalytic activity">
    <reaction evidence="4">
        <text>S-adenosyl-L-homocysteine + H2O + H(+) = S-inosyl-L-homocysteine + NH4(+)</text>
        <dbReference type="Rhea" id="RHEA:20716"/>
        <dbReference type="ChEBI" id="CHEBI:15377"/>
        <dbReference type="ChEBI" id="CHEBI:15378"/>
        <dbReference type="ChEBI" id="CHEBI:28938"/>
        <dbReference type="ChEBI" id="CHEBI:57856"/>
        <dbReference type="ChEBI" id="CHEBI:57985"/>
        <dbReference type="EC" id="3.5.4.28"/>
    </reaction>
</comment>
<feature type="binding site" evidence="4">
    <location>
        <position position="207"/>
    </location>
    <ligand>
        <name>Zn(2+)</name>
        <dbReference type="ChEBI" id="CHEBI:29105"/>
    </ligand>
</feature>
<keyword evidence="3 4" id="KW-0862">Zinc</keyword>
<dbReference type="FunFam" id="3.20.20.140:FF:000014">
    <property type="entry name" value="5-methylthioadenosine/S-adenosylhomocysteine deaminase"/>
    <property type="match status" value="1"/>
</dbReference>
<feature type="binding site" evidence="4">
    <location>
        <position position="295"/>
    </location>
    <ligand>
        <name>substrate</name>
    </ligand>
</feature>
<dbReference type="Pfam" id="PF01979">
    <property type="entry name" value="Amidohydro_1"/>
    <property type="match status" value="1"/>
</dbReference>
<sequence>MNTLIKNVTALLPDGTTATANIAITDDRITAVGDVPHDFHADKVIDGTAHFAIPGFVNAHTHASMTLLRSYADDMKLMDWLEQMIWPVEAKLRSDDIYWGAMLAAVEMIHSGTTCFADMYGPDMERVAEVVEQSGMRGVLSRGLIGVAPDSDKKLEENAALYENFHGAADGRITVMFGPHALYTCPPDYLKRVAEKAQALGAEVHIHMSETVGEVENCINQYGKRPFAHVASTGLFENGTLAAHCVHLDDEDIDIIKKYHIRVAHNPGSNMKLASGTAPVPRLLEEGICVALGTDGASSNNNLDMLDEVQLAALMHKVHTLDPLAVPALTAVKMGTEYGAQALSLHDVGRLQAGDKADIVLFSMHGAAWTPCYNPVSLLAYSAKSSSVDTVMVDGKILMENGVLKTLDEERILYEAQRVADRLTK</sequence>
<dbReference type="HAMAP" id="MF_01281">
    <property type="entry name" value="MTA_SAH_deamin"/>
    <property type="match status" value="1"/>
</dbReference>
<proteinExistence type="inferred from homology"/>
<evidence type="ECO:0000313" key="7">
    <source>
        <dbReference type="Proteomes" id="UP000515480"/>
    </source>
</evidence>
<evidence type="ECO:0000259" key="5">
    <source>
        <dbReference type="Pfam" id="PF01979"/>
    </source>
</evidence>
<dbReference type="PANTHER" id="PTHR43794">
    <property type="entry name" value="AMINOHYDROLASE SSNA-RELATED"/>
    <property type="match status" value="1"/>
</dbReference>
<keyword evidence="7" id="KW-1185">Reference proteome</keyword>
<dbReference type="Gene3D" id="2.30.40.10">
    <property type="entry name" value="Urease, subunit C, domain 1"/>
    <property type="match status" value="1"/>
</dbReference>
<evidence type="ECO:0000256" key="3">
    <source>
        <dbReference type="ARBA" id="ARBA00022833"/>
    </source>
</evidence>
<feature type="domain" description="Amidohydrolase-related" evidence="5">
    <location>
        <begin position="52"/>
        <end position="398"/>
    </location>
</feature>
<feature type="binding site" evidence="4">
    <location>
        <position position="142"/>
    </location>
    <ligand>
        <name>substrate</name>
    </ligand>
</feature>
<dbReference type="InterPro" id="IPR032466">
    <property type="entry name" value="Metal_Hydrolase"/>
</dbReference>
<dbReference type="AlphaFoldDB" id="A0A7G7VIT9"/>
<dbReference type="CDD" id="cd01298">
    <property type="entry name" value="ATZ_TRZ_like"/>
    <property type="match status" value="1"/>
</dbReference>